<evidence type="ECO:0000256" key="1">
    <source>
        <dbReference type="SAM" id="MobiDB-lite"/>
    </source>
</evidence>
<dbReference type="AlphaFoldDB" id="U1GV97"/>
<dbReference type="Proteomes" id="UP000019373">
    <property type="component" value="Unassembled WGS sequence"/>
</dbReference>
<feature type="region of interest" description="Disordered" evidence="1">
    <location>
        <begin position="34"/>
        <end position="53"/>
    </location>
</feature>
<dbReference type="OrthoDB" id="4430588at2759"/>
<dbReference type="HOGENOM" id="CLU_973265_0_0_1"/>
<dbReference type="EMBL" id="KE720795">
    <property type="protein sequence ID" value="ERF75976.1"/>
    <property type="molecule type" value="Genomic_DNA"/>
</dbReference>
<organism evidence="2 3">
    <name type="scientific">Endocarpon pusillum (strain Z07020 / HMAS-L-300199)</name>
    <name type="common">Lichen-forming fungus</name>
    <dbReference type="NCBI Taxonomy" id="1263415"/>
    <lineage>
        <taxon>Eukaryota</taxon>
        <taxon>Fungi</taxon>
        <taxon>Dikarya</taxon>
        <taxon>Ascomycota</taxon>
        <taxon>Pezizomycotina</taxon>
        <taxon>Eurotiomycetes</taxon>
        <taxon>Chaetothyriomycetidae</taxon>
        <taxon>Verrucariales</taxon>
        <taxon>Verrucariaceae</taxon>
        <taxon>Endocarpon</taxon>
    </lineage>
</organism>
<dbReference type="eggNOG" id="ENOG502T79C">
    <property type="taxonomic scope" value="Eukaryota"/>
</dbReference>
<dbReference type="GeneID" id="19236400"/>
<evidence type="ECO:0000313" key="3">
    <source>
        <dbReference type="Proteomes" id="UP000019373"/>
    </source>
</evidence>
<feature type="compositionally biased region" description="Polar residues" evidence="1">
    <location>
        <begin position="43"/>
        <end position="53"/>
    </location>
</feature>
<keyword evidence="3" id="KW-1185">Reference proteome</keyword>
<sequence>MEGTDMLYSLKSTNRDQLTQTQHHQLQQTFTLSPKQAKEVEENPSSPQAPQKTCDSEANLLEVRVCDCDQSQSFYFPTGFAYPQQEPAPNGSLENVDPLVLARSFQPGRPSKVGLLSMPSEILLQIVKNTDPMGKTCLSLASKYLALHCLKAEATFPSKKGAYLDDTRRVTFLNLLQSWMPEKYRMCFICRIYRPINGGHLEEEYVSERSGDHTTKISLKITRWKDEDWTFISLGKRISKSGTMESRTYCPACIKEVNSIKIGRRRTGMKRKNAAVAEELQIDADA</sequence>
<accession>U1GV97</accession>
<proteinExistence type="predicted"/>
<gene>
    <name evidence="2" type="ORF">EPUS_01342</name>
</gene>
<evidence type="ECO:0000313" key="2">
    <source>
        <dbReference type="EMBL" id="ERF75976.1"/>
    </source>
</evidence>
<evidence type="ECO:0008006" key="4">
    <source>
        <dbReference type="Google" id="ProtNLM"/>
    </source>
</evidence>
<feature type="compositionally biased region" description="Low complexity" evidence="1">
    <location>
        <begin position="17"/>
        <end position="27"/>
    </location>
</feature>
<feature type="region of interest" description="Disordered" evidence="1">
    <location>
        <begin position="1"/>
        <end position="27"/>
    </location>
</feature>
<reference evidence="3" key="1">
    <citation type="journal article" date="2014" name="BMC Genomics">
        <title>Genome characteristics reveal the impact of lichenization on lichen-forming fungus Endocarpon pusillum Hedwig (Verrucariales, Ascomycota).</title>
        <authorList>
            <person name="Wang Y.-Y."/>
            <person name="Liu B."/>
            <person name="Zhang X.-Y."/>
            <person name="Zhou Q.-M."/>
            <person name="Zhang T."/>
            <person name="Li H."/>
            <person name="Yu Y.-F."/>
            <person name="Zhang X.-L."/>
            <person name="Hao X.-Y."/>
            <person name="Wang M."/>
            <person name="Wang L."/>
            <person name="Wei J.-C."/>
        </authorList>
    </citation>
    <scope>NUCLEOTIDE SEQUENCE [LARGE SCALE GENOMIC DNA]</scope>
    <source>
        <strain evidence="3">Z07020 / HMAS-L-300199</strain>
    </source>
</reference>
<name>U1GV97_ENDPU</name>
<dbReference type="RefSeq" id="XP_007786825.1">
    <property type="nucleotide sequence ID" value="XM_007788635.1"/>
</dbReference>
<protein>
    <recommendedName>
        <fullName evidence="4">F-box domain-containing protein</fullName>
    </recommendedName>
</protein>